<dbReference type="InterPro" id="IPR005828">
    <property type="entry name" value="MFS_sugar_transport-like"/>
</dbReference>
<dbReference type="PaxDb" id="4577-GRMZM2G061495_P01"/>
<dbReference type="SUPFAM" id="SSF103473">
    <property type="entry name" value="MFS general substrate transporter"/>
    <property type="match status" value="1"/>
</dbReference>
<feature type="transmembrane region" description="Helical" evidence="8">
    <location>
        <begin position="32"/>
        <end position="50"/>
    </location>
</feature>
<dbReference type="GO" id="GO:0016020">
    <property type="term" value="C:membrane"/>
    <property type="evidence" value="ECO:0007669"/>
    <property type="project" value="UniProtKB-SubCell"/>
</dbReference>
<keyword evidence="5 8" id="KW-1133">Transmembrane helix</keyword>
<dbReference type="eggNOG" id="KOG0254">
    <property type="taxonomic scope" value="Eukaryota"/>
</dbReference>
<dbReference type="InterPro" id="IPR045262">
    <property type="entry name" value="STP/PLT_plant"/>
</dbReference>
<evidence type="ECO:0000256" key="8">
    <source>
        <dbReference type="SAM" id="Phobius"/>
    </source>
</evidence>
<dbReference type="Gene3D" id="1.20.1250.20">
    <property type="entry name" value="MFS general substrate transporter like domains"/>
    <property type="match status" value="1"/>
</dbReference>
<dbReference type="InterPro" id="IPR036259">
    <property type="entry name" value="MFS_trans_sf"/>
</dbReference>
<dbReference type="ExpressionAtlas" id="A0A1D6E9C8">
    <property type="expression patterns" value="baseline and differential"/>
</dbReference>
<evidence type="ECO:0000256" key="6">
    <source>
        <dbReference type="ARBA" id="ARBA00023136"/>
    </source>
</evidence>
<feature type="transmembrane region" description="Helical" evidence="8">
    <location>
        <begin position="62"/>
        <end position="88"/>
    </location>
</feature>
<dbReference type="Pfam" id="PF00083">
    <property type="entry name" value="Sugar_tr"/>
    <property type="match status" value="1"/>
</dbReference>
<evidence type="ECO:0000256" key="4">
    <source>
        <dbReference type="ARBA" id="ARBA00022692"/>
    </source>
</evidence>
<keyword evidence="3" id="KW-0813">Transport</keyword>
<organism evidence="9">
    <name type="scientific">Zea mays</name>
    <name type="common">Maize</name>
    <dbReference type="NCBI Taxonomy" id="4577"/>
    <lineage>
        <taxon>Eukaryota</taxon>
        <taxon>Viridiplantae</taxon>
        <taxon>Streptophyta</taxon>
        <taxon>Embryophyta</taxon>
        <taxon>Tracheophyta</taxon>
        <taxon>Spermatophyta</taxon>
        <taxon>Magnoliopsida</taxon>
        <taxon>Liliopsida</taxon>
        <taxon>Poales</taxon>
        <taxon>Poaceae</taxon>
        <taxon>PACMAD clade</taxon>
        <taxon>Panicoideae</taxon>
        <taxon>Andropogonodae</taxon>
        <taxon>Andropogoneae</taxon>
        <taxon>Tripsacinae</taxon>
        <taxon>Zea</taxon>
    </lineage>
</organism>
<comment type="subcellular location">
    <subcellularLocation>
        <location evidence="1">Membrane</location>
    </subcellularLocation>
</comment>
<comment type="similarity">
    <text evidence="2">Belongs to the major facilitator superfamily. Sugar transporter (TC 2.A.1.1) family.</text>
</comment>
<dbReference type="GO" id="GO:0015144">
    <property type="term" value="F:carbohydrate transmembrane transporter activity"/>
    <property type="evidence" value="ECO:0007669"/>
    <property type="project" value="InterPro"/>
</dbReference>
<proteinExistence type="inferred from homology"/>
<evidence type="ECO:0000256" key="3">
    <source>
        <dbReference type="ARBA" id="ARBA00022448"/>
    </source>
</evidence>
<evidence type="ECO:0000256" key="7">
    <source>
        <dbReference type="SAM" id="MobiDB-lite"/>
    </source>
</evidence>
<dbReference type="PANTHER" id="PTHR23500:SF73">
    <property type="entry name" value="SUGAR TRANSPORT PROTEIN MST1"/>
    <property type="match status" value="1"/>
</dbReference>
<dbReference type="SMR" id="A0A1D6E9C8"/>
<reference evidence="9" key="1">
    <citation type="submission" date="2015-12" db="EMBL/GenBank/DDBJ databases">
        <title>Update maize B73 reference genome by single molecule sequencing technologies.</title>
        <authorList>
            <consortium name="Maize Genome Sequencing Project"/>
            <person name="Ware D."/>
        </authorList>
    </citation>
    <scope>NUCLEOTIDE SEQUENCE [LARGE SCALE GENOMIC DNA]</scope>
    <source>
        <tissue evidence="9">Seedling</tissue>
    </source>
</reference>
<keyword evidence="9" id="KW-0762">Sugar transport</keyword>
<protein>
    <submittedName>
        <fullName evidence="9">Sugar transport protein 5</fullName>
    </submittedName>
</protein>
<dbReference type="AlphaFoldDB" id="A0A1D6E9C8"/>
<dbReference type="PANTHER" id="PTHR23500">
    <property type="entry name" value="SOLUTE CARRIER FAMILY 2, FACILITATED GLUCOSE TRANSPORTER"/>
    <property type="match status" value="1"/>
</dbReference>
<evidence type="ECO:0000313" key="9">
    <source>
        <dbReference type="EMBL" id="ONM17004.1"/>
    </source>
</evidence>
<dbReference type="InParanoid" id="A0A1D6E9C8"/>
<evidence type="ECO:0000256" key="1">
    <source>
        <dbReference type="ARBA" id="ARBA00004370"/>
    </source>
</evidence>
<name>A0A1D6E9C8_MAIZE</name>
<evidence type="ECO:0000256" key="2">
    <source>
        <dbReference type="ARBA" id="ARBA00010992"/>
    </source>
</evidence>
<evidence type="ECO:0000256" key="5">
    <source>
        <dbReference type="ARBA" id="ARBA00022989"/>
    </source>
</evidence>
<keyword evidence="4 8" id="KW-0812">Transmembrane</keyword>
<dbReference type="EMBL" id="CM007648">
    <property type="protein sequence ID" value="ONM17004.1"/>
    <property type="molecule type" value="Genomic_DNA"/>
</dbReference>
<keyword evidence="6 8" id="KW-0472">Membrane</keyword>
<sequence length="410" mass="45160">MEPFMRRFFPRALERMASAKGNEYCIYDSQTLTAFTSSLYVAGLVGSLVASRVTKATGRRAIMLMGGALFLAGGAVTGAAVNIAMLIVGRILLGFGVGNAMEAWTRNLQMASPSEWWYRSFIYKGLKLSKVLKAQSDVELSQLRKEVSELRKDTAKNTKTLTTLSKDFLECKNMVKGLTEQKDVIQSVLEAKYKRISAEAIKKQEENNSEIFGLLHQLVEGNKKNHDIFDELAEEKKKTTQLLISMAAMQSTVDSLYDICSCCKQHMYDTLSLVRARPKQMIFKDADTSKALRWMDGEVKGFSPVLDSSGDYYALANARGIACILEKADCSHLKMMTLGLKHFAVSFRGMYPYLKDTVAVAGVAEVLEAEVALAFRELVSEGLLKLGAAGSHDHPPVPPPRGGTGEVPEP</sequence>
<gene>
    <name evidence="9" type="ORF">ZEAMMB73_Zm00001d003473</name>
</gene>
<accession>A0A1D6E9C8</accession>
<feature type="region of interest" description="Disordered" evidence="7">
    <location>
        <begin position="389"/>
        <end position="410"/>
    </location>
</feature>